<evidence type="ECO:0000313" key="3">
    <source>
        <dbReference type="Proteomes" id="UP000011115"/>
    </source>
</evidence>
<organism evidence="2 3">
    <name type="scientific">Solanum tuberosum</name>
    <name type="common">Potato</name>
    <dbReference type="NCBI Taxonomy" id="4113"/>
    <lineage>
        <taxon>Eukaryota</taxon>
        <taxon>Viridiplantae</taxon>
        <taxon>Streptophyta</taxon>
        <taxon>Embryophyta</taxon>
        <taxon>Tracheophyta</taxon>
        <taxon>Spermatophyta</taxon>
        <taxon>Magnoliopsida</taxon>
        <taxon>eudicotyledons</taxon>
        <taxon>Gunneridae</taxon>
        <taxon>Pentapetalae</taxon>
        <taxon>asterids</taxon>
        <taxon>lamiids</taxon>
        <taxon>Solanales</taxon>
        <taxon>Solanaceae</taxon>
        <taxon>Solanoideae</taxon>
        <taxon>Solaneae</taxon>
        <taxon>Solanum</taxon>
    </lineage>
</organism>
<name>M1BG80_SOLTU</name>
<dbReference type="Gramene" id="PGSC0003DMT400044448">
    <property type="protein sequence ID" value="PGSC0003DMT400044448"/>
    <property type="gene ID" value="PGSC0003DMG400017251"/>
</dbReference>
<dbReference type="HOGENOM" id="CLU_043741_6_0_1"/>
<dbReference type="InParanoid" id="M1BG80"/>
<reference evidence="3" key="1">
    <citation type="journal article" date="2011" name="Nature">
        <title>Genome sequence and analysis of the tuber crop potato.</title>
        <authorList>
            <consortium name="The Potato Genome Sequencing Consortium"/>
        </authorList>
    </citation>
    <scope>NUCLEOTIDE SEQUENCE [LARGE SCALE GENOMIC DNA]</scope>
    <source>
        <strain evidence="3">cv. DM1-3 516 R44</strain>
    </source>
</reference>
<dbReference type="AlphaFoldDB" id="M1BG80"/>
<protein>
    <submittedName>
        <fullName evidence="2">Gag-pol protein</fullName>
    </submittedName>
</protein>
<dbReference type="EnsemblPlants" id="PGSC0003DMT400044448">
    <property type="protein sequence ID" value="PGSC0003DMT400044448"/>
    <property type="gene ID" value="PGSC0003DMG400017251"/>
</dbReference>
<feature type="region of interest" description="Disordered" evidence="1">
    <location>
        <begin position="60"/>
        <end position="91"/>
    </location>
</feature>
<dbReference type="PaxDb" id="4113-PGSC0003DMT400044448"/>
<evidence type="ECO:0000313" key="2">
    <source>
        <dbReference type="EnsemblPlants" id="PGSC0003DMT400044448"/>
    </source>
</evidence>
<proteinExistence type="predicted"/>
<evidence type="ECO:0000256" key="1">
    <source>
        <dbReference type="SAM" id="MobiDB-lite"/>
    </source>
</evidence>
<reference evidence="2" key="2">
    <citation type="submission" date="2015-06" db="UniProtKB">
        <authorList>
            <consortium name="EnsemblPlants"/>
        </authorList>
    </citation>
    <scope>IDENTIFICATION</scope>
    <source>
        <strain evidence="2">DM1-3 516 R44</strain>
    </source>
</reference>
<accession>M1BG80</accession>
<keyword evidence="3" id="KW-1185">Reference proteome</keyword>
<sequence length="103" mass="11798">MVDDMRSRMNLFVVGLTRLSSKESKAAMLIGYMGIARLMIHVQQVEEDQLKDREEFKNKRVKTLGNESEKQKSNVNRSLQHEQKGPAPSFASAPVLCRNFIIF</sequence>
<dbReference type="Proteomes" id="UP000011115">
    <property type="component" value="Unassembled WGS sequence"/>
</dbReference>